<organism evidence="2 3">
    <name type="scientific">Mycolicibacterium litorale</name>
    <dbReference type="NCBI Taxonomy" id="758802"/>
    <lineage>
        <taxon>Bacteria</taxon>
        <taxon>Bacillati</taxon>
        <taxon>Actinomycetota</taxon>
        <taxon>Actinomycetes</taxon>
        <taxon>Mycobacteriales</taxon>
        <taxon>Mycobacteriaceae</taxon>
        <taxon>Mycolicibacterium</taxon>
    </lineage>
</organism>
<dbReference type="EMBL" id="AP023287">
    <property type="protein sequence ID" value="BCI54699.1"/>
    <property type="molecule type" value="Genomic_DNA"/>
</dbReference>
<evidence type="ECO:0000313" key="3">
    <source>
        <dbReference type="Proteomes" id="UP000515734"/>
    </source>
</evidence>
<dbReference type="Proteomes" id="UP000515734">
    <property type="component" value="Chromosome"/>
</dbReference>
<dbReference type="AlphaFoldDB" id="A0A6S6P8H5"/>
<evidence type="ECO:0000256" key="1">
    <source>
        <dbReference type="SAM" id="MobiDB-lite"/>
    </source>
</evidence>
<proteinExistence type="predicted"/>
<sequence>MSLWRGHRVKPCEADSYQLRHPLVGPVTVTRYDLTVARSADQSVPDDRGGGFGLGRHAGTAGRHTAQCRRPGFR</sequence>
<evidence type="ECO:0000313" key="2">
    <source>
        <dbReference type="EMBL" id="BCI54699.1"/>
    </source>
</evidence>
<protein>
    <recommendedName>
        <fullName evidence="4">MmyB-like transcription regulator ligand binding domain-containing protein</fullName>
    </recommendedName>
</protein>
<feature type="region of interest" description="Disordered" evidence="1">
    <location>
        <begin position="41"/>
        <end position="74"/>
    </location>
</feature>
<reference evidence="2 3" key="1">
    <citation type="submission" date="2020-07" db="EMBL/GenBank/DDBJ databases">
        <title>Complete genome sequence of Mycolicibacterium litorale like strain isolated from cardiac implantable electronic device infection.</title>
        <authorList>
            <person name="Fukano H."/>
            <person name="Miyama H."/>
            <person name="Hoshino Y."/>
        </authorList>
    </citation>
    <scope>NUCLEOTIDE SEQUENCE [LARGE SCALE GENOMIC DNA]</scope>
    <source>
        <strain evidence="2 3">NIIDNTM18</strain>
    </source>
</reference>
<accession>A0A6S6P8H5</accession>
<name>A0A6S6P8H5_9MYCO</name>
<gene>
    <name evidence="2" type="ORF">NIIDNTM18_39770</name>
</gene>
<evidence type="ECO:0008006" key="4">
    <source>
        <dbReference type="Google" id="ProtNLM"/>
    </source>
</evidence>